<evidence type="ECO:0000313" key="1">
    <source>
        <dbReference type="EMBL" id="KAG0147528.1"/>
    </source>
</evidence>
<dbReference type="OrthoDB" id="2507096at2759"/>
<evidence type="ECO:0000313" key="2">
    <source>
        <dbReference type="Proteomes" id="UP000886653"/>
    </source>
</evidence>
<organism evidence="1 2">
    <name type="scientific">Cronartium quercuum f. sp. fusiforme G11</name>
    <dbReference type="NCBI Taxonomy" id="708437"/>
    <lineage>
        <taxon>Eukaryota</taxon>
        <taxon>Fungi</taxon>
        <taxon>Dikarya</taxon>
        <taxon>Basidiomycota</taxon>
        <taxon>Pucciniomycotina</taxon>
        <taxon>Pucciniomycetes</taxon>
        <taxon>Pucciniales</taxon>
        <taxon>Coleosporiaceae</taxon>
        <taxon>Cronartium</taxon>
    </lineage>
</organism>
<dbReference type="AlphaFoldDB" id="A0A9P6NNX5"/>
<proteinExistence type="predicted"/>
<dbReference type="EMBL" id="MU167247">
    <property type="protein sequence ID" value="KAG0147528.1"/>
    <property type="molecule type" value="Genomic_DNA"/>
</dbReference>
<gene>
    <name evidence="1" type="ORF">CROQUDRAFT_132535</name>
</gene>
<protein>
    <submittedName>
        <fullName evidence="1">Uncharacterized protein</fullName>
    </submittedName>
</protein>
<keyword evidence="2" id="KW-1185">Reference proteome</keyword>
<sequence>MRELSTTGVIGWHLPKDIEVIFNVQHNCHDAQCPVKVTHKKPVEHQITMIHGPEVAHKSLNSFILNSAALHLPDVLQHWASLPNIPVVPGDWNDTVTQGLSNWKSCLSKQAEDKQK</sequence>
<comment type="caution">
    <text evidence="1">The sequence shown here is derived from an EMBL/GenBank/DDBJ whole genome shotgun (WGS) entry which is preliminary data.</text>
</comment>
<accession>A0A9P6NNX5</accession>
<name>A0A9P6NNX5_9BASI</name>
<reference evidence="1" key="1">
    <citation type="submission" date="2013-11" db="EMBL/GenBank/DDBJ databases">
        <title>Genome sequence of the fusiform rust pathogen reveals effectors for host alternation and coevolution with pine.</title>
        <authorList>
            <consortium name="DOE Joint Genome Institute"/>
            <person name="Smith K."/>
            <person name="Pendleton A."/>
            <person name="Kubisiak T."/>
            <person name="Anderson C."/>
            <person name="Salamov A."/>
            <person name="Aerts A."/>
            <person name="Riley R."/>
            <person name="Clum A."/>
            <person name="Lindquist E."/>
            <person name="Ence D."/>
            <person name="Campbell M."/>
            <person name="Kronenberg Z."/>
            <person name="Feau N."/>
            <person name="Dhillon B."/>
            <person name="Hamelin R."/>
            <person name="Burleigh J."/>
            <person name="Smith J."/>
            <person name="Yandell M."/>
            <person name="Nelson C."/>
            <person name="Grigoriev I."/>
            <person name="Davis J."/>
        </authorList>
    </citation>
    <scope>NUCLEOTIDE SEQUENCE</scope>
    <source>
        <strain evidence="1">G11</strain>
    </source>
</reference>
<dbReference type="Proteomes" id="UP000886653">
    <property type="component" value="Unassembled WGS sequence"/>
</dbReference>